<evidence type="ECO:0000313" key="3">
    <source>
        <dbReference type="Proteomes" id="UP000183635"/>
    </source>
</evidence>
<keyword evidence="1" id="KW-1133">Transmembrane helix</keyword>
<dbReference type="SUPFAM" id="SSF103473">
    <property type="entry name" value="MFS general substrate transporter"/>
    <property type="match status" value="1"/>
</dbReference>
<evidence type="ECO:0000256" key="1">
    <source>
        <dbReference type="SAM" id="Phobius"/>
    </source>
</evidence>
<dbReference type="EMBL" id="FOPU01000023">
    <property type="protein sequence ID" value="SFH63860.1"/>
    <property type="molecule type" value="Genomic_DNA"/>
</dbReference>
<feature type="transmembrane region" description="Helical" evidence="1">
    <location>
        <begin position="27"/>
        <end position="47"/>
    </location>
</feature>
<proteinExistence type="predicted"/>
<keyword evidence="1" id="KW-0472">Membrane</keyword>
<sequence length="80" mass="8649">MFSGLTMANLIGVPAGTWLAQVYDRRLVFWLIAGIGLVTALSVALLAPRIAGLTIAEHLPWDAINPKAMLERLPLVGRRA</sequence>
<reference evidence="2 3" key="1">
    <citation type="submission" date="2016-10" db="EMBL/GenBank/DDBJ databases">
        <authorList>
            <person name="de Groot N.N."/>
        </authorList>
    </citation>
    <scope>NUCLEOTIDE SEQUENCE [LARGE SCALE GENOMIC DNA]</scope>
    <source>
        <strain evidence="2 3">DSM 8537</strain>
    </source>
</reference>
<dbReference type="STRING" id="34004.SAMN04488021_12343"/>
<keyword evidence="3" id="KW-1185">Reference proteome</keyword>
<dbReference type="AlphaFoldDB" id="A0A1I3BNW8"/>
<protein>
    <submittedName>
        <fullName evidence="2">MFS transporter, DHA1 family, inner membrane transport protein</fullName>
    </submittedName>
</protein>
<gene>
    <name evidence="2" type="ORF">SAMN04488021_12343</name>
</gene>
<accession>A0A1I3BNW8</accession>
<keyword evidence="1" id="KW-0812">Transmembrane</keyword>
<evidence type="ECO:0000313" key="2">
    <source>
        <dbReference type="EMBL" id="SFH63860.1"/>
    </source>
</evidence>
<dbReference type="Proteomes" id="UP000183635">
    <property type="component" value="Unassembled WGS sequence"/>
</dbReference>
<name>A0A1I3BNW8_9RHOB</name>
<organism evidence="2 3">
    <name type="scientific">Paracoccus aminovorans</name>
    <dbReference type="NCBI Taxonomy" id="34004"/>
    <lineage>
        <taxon>Bacteria</taxon>
        <taxon>Pseudomonadati</taxon>
        <taxon>Pseudomonadota</taxon>
        <taxon>Alphaproteobacteria</taxon>
        <taxon>Rhodobacterales</taxon>
        <taxon>Paracoccaceae</taxon>
        <taxon>Paracoccus</taxon>
    </lineage>
</organism>
<dbReference type="InterPro" id="IPR036259">
    <property type="entry name" value="MFS_trans_sf"/>
</dbReference>